<dbReference type="EMBL" id="JNBS01000673">
    <property type="protein sequence ID" value="OQS04151.1"/>
    <property type="molecule type" value="Genomic_DNA"/>
</dbReference>
<name>A0A1W0A1U4_9STRA</name>
<keyword evidence="2" id="KW-1185">Reference proteome</keyword>
<comment type="caution">
    <text evidence="1">The sequence shown here is derived from an EMBL/GenBank/DDBJ whole genome shotgun (WGS) entry which is preliminary data.</text>
</comment>
<dbReference type="Proteomes" id="UP000243217">
    <property type="component" value="Unassembled WGS sequence"/>
</dbReference>
<dbReference type="AlphaFoldDB" id="A0A1W0A1U4"/>
<accession>A0A1W0A1U4</accession>
<organism evidence="1 2">
    <name type="scientific">Thraustotheca clavata</name>
    <dbReference type="NCBI Taxonomy" id="74557"/>
    <lineage>
        <taxon>Eukaryota</taxon>
        <taxon>Sar</taxon>
        <taxon>Stramenopiles</taxon>
        <taxon>Oomycota</taxon>
        <taxon>Saprolegniomycetes</taxon>
        <taxon>Saprolegniales</taxon>
        <taxon>Achlyaceae</taxon>
        <taxon>Thraustotheca</taxon>
    </lineage>
</organism>
<evidence type="ECO:0000313" key="2">
    <source>
        <dbReference type="Proteomes" id="UP000243217"/>
    </source>
</evidence>
<protein>
    <submittedName>
        <fullName evidence="1">Uncharacterized protein</fullName>
    </submittedName>
</protein>
<proteinExistence type="predicted"/>
<dbReference type="Gene3D" id="1.25.40.10">
    <property type="entry name" value="Tetratricopeptide repeat domain"/>
    <property type="match status" value="1"/>
</dbReference>
<sequence>MSLWITGLSVPGDKIIQFTQNNASMCATAIEGEEIHQFLNASYTNIAMARLNLEQYELAVEACDKAIEPKMGFV</sequence>
<reference evidence="1 2" key="1">
    <citation type="journal article" date="2014" name="Genome Biol. Evol.">
        <title>The secreted proteins of Achlya hypogyna and Thraustotheca clavata identify the ancestral oomycete secretome and reveal gene acquisitions by horizontal gene transfer.</title>
        <authorList>
            <person name="Misner I."/>
            <person name="Blouin N."/>
            <person name="Leonard G."/>
            <person name="Richards T.A."/>
            <person name="Lane C.E."/>
        </authorList>
    </citation>
    <scope>NUCLEOTIDE SEQUENCE [LARGE SCALE GENOMIC DNA]</scope>
    <source>
        <strain evidence="1 2">ATCC 34112</strain>
    </source>
</reference>
<dbReference type="InterPro" id="IPR011990">
    <property type="entry name" value="TPR-like_helical_dom_sf"/>
</dbReference>
<dbReference type="OrthoDB" id="433738at2759"/>
<dbReference type="STRING" id="74557.A0A1W0A1U4"/>
<dbReference type="SUPFAM" id="SSF48452">
    <property type="entry name" value="TPR-like"/>
    <property type="match status" value="1"/>
</dbReference>
<gene>
    <name evidence="1" type="ORF">THRCLA_20959</name>
</gene>
<evidence type="ECO:0000313" key="1">
    <source>
        <dbReference type="EMBL" id="OQS04151.1"/>
    </source>
</evidence>